<dbReference type="EMBL" id="CP049889">
    <property type="protein sequence ID" value="QIK51762.1"/>
    <property type="molecule type" value="Genomic_DNA"/>
</dbReference>
<dbReference type="Gene3D" id="3.40.50.720">
    <property type="entry name" value="NAD(P)-binding Rossmann-like Domain"/>
    <property type="match status" value="1"/>
</dbReference>
<comment type="similarity">
    <text evidence="1">Belongs to the short-chain dehydrogenases/reductases (SDR) family.</text>
</comment>
<dbReference type="KEGG" id="jpo:G7058_06840"/>
<evidence type="ECO:0000313" key="5">
    <source>
        <dbReference type="Proteomes" id="UP000501830"/>
    </source>
</evidence>
<accession>A0A6G7WHN3</accession>
<dbReference type="FunFam" id="3.40.50.720:FF:000097">
    <property type="entry name" value="SDR family oxidoreductase"/>
    <property type="match status" value="1"/>
</dbReference>
<protein>
    <submittedName>
        <fullName evidence="4">SDR family oxidoreductase</fullName>
    </submittedName>
</protein>
<dbReference type="GeneID" id="94552994"/>
<proteinExistence type="inferred from homology"/>
<evidence type="ECO:0000256" key="2">
    <source>
        <dbReference type="ARBA" id="ARBA00023002"/>
    </source>
</evidence>
<dbReference type="Proteomes" id="UP000501830">
    <property type="component" value="Chromosome"/>
</dbReference>
<evidence type="ECO:0000256" key="3">
    <source>
        <dbReference type="SAM" id="MobiDB-lite"/>
    </source>
</evidence>
<dbReference type="GO" id="GO:0016614">
    <property type="term" value="F:oxidoreductase activity, acting on CH-OH group of donors"/>
    <property type="evidence" value="ECO:0007669"/>
    <property type="project" value="UniProtKB-ARBA"/>
</dbReference>
<evidence type="ECO:0000313" key="4">
    <source>
        <dbReference type="EMBL" id="QIK51762.1"/>
    </source>
</evidence>
<name>A0A6G7WHN3_9LACT</name>
<dbReference type="InterPro" id="IPR020904">
    <property type="entry name" value="Sc_DH/Rdtase_CS"/>
</dbReference>
<dbReference type="PROSITE" id="PS00061">
    <property type="entry name" value="ADH_SHORT"/>
    <property type="match status" value="1"/>
</dbReference>
<gene>
    <name evidence="4" type="ORF">G7058_06840</name>
</gene>
<organism evidence="4 5">
    <name type="scientific">Jeotgalibaca porci</name>
    <dbReference type="NCBI Taxonomy" id="1868793"/>
    <lineage>
        <taxon>Bacteria</taxon>
        <taxon>Bacillati</taxon>
        <taxon>Bacillota</taxon>
        <taxon>Bacilli</taxon>
        <taxon>Lactobacillales</taxon>
        <taxon>Carnobacteriaceae</taxon>
        <taxon>Jeotgalibaca</taxon>
    </lineage>
</organism>
<dbReference type="PRINTS" id="PR00081">
    <property type="entry name" value="GDHRDH"/>
</dbReference>
<dbReference type="PANTHER" id="PTHR48107">
    <property type="entry name" value="NADPH-DEPENDENT ALDEHYDE REDUCTASE-LIKE PROTEIN, CHLOROPLASTIC-RELATED"/>
    <property type="match status" value="1"/>
</dbReference>
<reference evidence="4 5" key="1">
    <citation type="journal article" date="2017" name="Int. J. Syst. Evol. Microbiol.">
        <title>Jeotgalibaca porci sp. nov. and Jeotgalibaca arthritidis sp. nov., isolated from pigs, and emended description of the genus Jeotgalibaca.</title>
        <authorList>
            <person name="Zamora L."/>
            <person name="Perez-Sancho M."/>
            <person name="Dominguez L."/>
            <person name="Fernandez-Garayzabal J.F."/>
            <person name="Vela A.I."/>
        </authorList>
    </citation>
    <scope>NUCLEOTIDE SEQUENCE [LARGE SCALE GENOMIC DNA]</scope>
    <source>
        <strain evidence="4 5">CCUG 69148</strain>
    </source>
</reference>
<dbReference type="Pfam" id="PF13561">
    <property type="entry name" value="adh_short_C2"/>
    <property type="match status" value="1"/>
</dbReference>
<dbReference type="RefSeq" id="WP_166062820.1">
    <property type="nucleotide sequence ID" value="NZ_CP049889.1"/>
</dbReference>
<dbReference type="InterPro" id="IPR002347">
    <property type="entry name" value="SDR_fam"/>
</dbReference>
<feature type="region of interest" description="Disordered" evidence="3">
    <location>
        <begin position="1"/>
        <end position="37"/>
    </location>
</feature>
<keyword evidence="5" id="KW-1185">Reference proteome</keyword>
<dbReference type="InterPro" id="IPR036291">
    <property type="entry name" value="NAD(P)-bd_dom_sf"/>
</dbReference>
<keyword evidence="2" id="KW-0560">Oxidoreductase</keyword>
<sequence>MTDANLNDPRKMYYSEKFPVQEQNTPALQDKMDPKPDCGEESYKGYNRLEGRRALITGGDSGIGRAAAIAYAREGADVAIQFFPGEEPDAEEVKALIEKEGRKALLLPYDLRDDNAATEIVTRTVDAFGGLDLLVLNAAQQIAQPSLSDLTMKQVHDTFKVNIISMFETVKAAEEHLKPGSAIITTTSVQSFDPSDPLMDYAATKGAISNFTVSLSSYFADKGVRANAVAPGPIWTPLQLDSGQLDGAIPEFGQSSLIKRAGQPVELAPVYVLLASDEGSYITGQIYGVTGGQNIGL</sequence>
<dbReference type="SUPFAM" id="SSF51735">
    <property type="entry name" value="NAD(P)-binding Rossmann-fold domains"/>
    <property type="match status" value="1"/>
</dbReference>
<evidence type="ECO:0000256" key="1">
    <source>
        <dbReference type="ARBA" id="ARBA00006484"/>
    </source>
</evidence>
<dbReference type="PANTHER" id="PTHR48107:SF16">
    <property type="entry name" value="NADPH-DEPENDENT ALDEHYDE REDUCTASE 1, CHLOROPLASTIC"/>
    <property type="match status" value="1"/>
</dbReference>
<dbReference type="AlphaFoldDB" id="A0A6G7WHN3"/>